<evidence type="ECO:0000259" key="2">
    <source>
        <dbReference type="Pfam" id="PF18893"/>
    </source>
</evidence>
<accession>A0A1G2LV22</accession>
<dbReference type="AlphaFoldDB" id="A0A1G2LV22"/>
<proteinExistence type="predicted"/>
<protein>
    <recommendedName>
        <fullName evidence="2">DUF5652 domain-containing protein</fullName>
    </recommendedName>
</protein>
<keyword evidence="1" id="KW-0812">Transmembrane</keyword>
<comment type="caution">
    <text evidence="3">The sequence shown here is derived from an EMBL/GenBank/DDBJ whole genome shotgun (WGS) entry which is preliminary data.</text>
</comment>
<feature type="domain" description="DUF5652" evidence="2">
    <location>
        <begin position="9"/>
        <end position="68"/>
    </location>
</feature>
<gene>
    <name evidence="3" type="ORF">A3A10_02350</name>
</gene>
<evidence type="ECO:0000313" key="4">
    <source>
        <dbReference type="Proteomes" id="UP000178116"/>
    </source>
</evidence>
<organism evidence="3 4">
    <name type="scientific">Candidatus Tagabacteria bacterium RIFCSPLOWO2_01_FULL_42_9</name>
    <dbReference type="NCBI Taxonomy" id="1802296"/>
    <lineage>
        <taxon>Bacteria</taxon>
        <taxon>Candidatus Tagaibacteriota</taxon>
    </lineage>
</organism>
<dbReference type="Pfam" id="PF18893">
    <property type="entry name" value="DUF5652"/>
    <property type="match status" value="1"/>
</dbReference>
<feature type="transmembrane region" description="Helical" evidence="1">
    <location>
        <begin position="41"/>
        <end position="63"/>
    </location>
</feature>
<dbReference type="InterPro" id="IPR043712">
    <property type="entry name" value="DUF5652"/>
</dbReference>
<dbReference type="Proteomes" id="UP000178116">
    <property type="component" value="Unassembled WGS sequence"/>
</dbReference>
<dbReference type="EMBL" id="MHRA01000020">
    <property type="protein sequence ID" value="OHA15495.1"/>
    <property type="molecule type" value="Genomic_DNA"/>
</dbReference>
<reference evidence="3 4" key="1">
    <citation type="journal article" date="2016" name="Nat. Commun.">
        <title>Thousands of microbial genomes shed light on interconnected biogeochemical processes in an aquifer system.</title>
        <authorList>
            <person name="Anantharaman K."/>
            <person name="Brown C.T."/>
            <person name="Hug L.A."/>
            <person name="Sharon I."/>
            <person name="Castelle C.J."/>
            <person name="Probst A.J."/>
            <person name="Thomas B.C."/>
            <person name="Singh A."/>
            <person name="Wilkins M.J."/>
            <person name="Karaoz U."/>
            <person name="Brodie E.L."/>
            <person name="Williams K.H."/>
            <person name="Hubbard S.S."/>
            <person name="Banfield J.F."/>
        </authorList>
    </citation>
    <scope>NUCLEOTIDE SEQUENCE [LARGE SCALE GENOMIC DNA]</scope>
</reference>
<sequence>MEQFGAILQENSWILLLAGLWTIPWKGIALWKASRLGQKNWFIVLLVVNTLAILDIIYIFAIARNKEKAATPTRI</sequence>
<evidence type="ECO:0000256" key="1">
    <source>
        <dbReference type="SAM" id="Phobius"/>
    </source>
</evidence>
<feature type="transmembrane region" description="Helical" evidence="1">
    <location>
        <begin position="12"/>
        <end position="29"/>
    </location>
</feature>
<name>A0A1G2LV22_9BACT</name>
<keyword evidence="1" id="KW-0472">Membrane</keyword>
<evidence type="ECO:0000313" key="3">
    <source>
        <dbReference type="EMBL" id="OHA15495.1"/>
    </source>
</evidence>
<keyword evidence="1" id="KW-1133">Transmembrane helix</keyword>